<protein>
    <submittedName>
        <fullName evidence="3">Uncharacterized protein</fullName>
    </submittedName>
</protein>
<evidence type="ECO:0000313" key="4">
    <source>
        <dbReference type="Proteomes" id="UP001500902"/>
    </source>
</evidence>
<feature type="region of interest" description="Disordered" evidence="1">
    <location>
        <begin position="1"/>
        <end position="165"/>
    </location>
</feature>
<feature type="region of interest" description="Disordered" evidence="1">
    <location>
        <begin position="204"/>
        <end position="264"/>
    </location>
</feature>
<feature type="compositionally biased region" description="Low complexity" evidence="1">
    <location>
        <begin position="14"/>
        <end position="30"/>
    </location>
</feature>
<dbReference type="Proteomes" id="UP001500902">
    <property type="component" value="Unassembled WGS sequence"/>
</dbReference>
<comment type="caution">
    <text evidence="3">The sequence shown here is derived from an EMBL/GenBank/DDBJ whole genome shotgun (WGS) entry which is preliminary data.</text>
</comment>
<organism evidence="3 4">
    <name type="scientific">Nonomuraea antimicrobica</name>
    <dbReference type="NCBI Taxonomy" id="561173"/>
    <lineage>
        <taxon>Bacteria</taxon>
        <taxon>Bacillati</taxon>
        <taxon>Actinomycetota</taxon>
        <taxon>Actinomycetes</taxon>
        <taxon>Streptosporangiales</taxon>
        <taxon>Streptosporangiaceae</taxon>
        <taxon>Nonomuraea</taxon>
    </lineage>
</organism>
<keyword evidence="2" id="KW-0472">Membrane</keyword>
<dbReference type="RefSeq" id="WP_344874525.1">
    <property type="nucleotide sequence ID" value="NZ_BAAAZP010000022.1"/>
</dbReference>
<evidence type="ECO:0000256" key="2">
    <source>
        <dbReference type="SAM" id="Phobius"/>
    </source>
</evidence>
<feature type="compositionally biased region" description="Pro residues" evidence="1">
    <location>
        <begin position="31"/>
        <end position="56"/>
    </location>
</feature>
<feature type="compositionally biased region" description="Polar residues" evidence="1">
    <location>
        <begin position="241"/>
        <end position="257"/>
    </location>
</feature>
<proteinExistence type="predicted"/>
<keyword evidence="2" id="KW-1133">Transmembrane helix</keyword>
<reference evidence="4" key="1">
    <citation type="journal article" date="2019" name="Int. J. Syst. Evol. Microbiol.">
        <title>The Global Catalogue of Microorganisms (GCM) 10K type strain sequencing project: providing services to taxonomists for standard genome sequencing and annotation.</title>
        <authorList>
            <consortium name="The Broad Institute Genomics Platform"/>
            <consortium name="The Broad Institute Genome Sequencing Center for Infectious Disease"/>
            <person name="Wu L."/>
            <person name="Ma J."/>
        </authorList>
    </citation>
    <scope>NUCLEOTIDE SEQUENCE [LARGE SCALE GENOMIC DNA]</scope>
    <source>
        <strain evidence="4">JCM 16904</strain>
    </source>
</reference>
<gene>
    <name evidence="3" type="ORF">GCM10022224_015960</name>
</gene>
<feature type="transmembrane region" description="Helical" evidence="2">
    <location>
        <begin position="170"/>
        <end position="195"/>
    </location>
</feature>
<feature type="compositionally biased region" description="Pro residues" evidence="1">
    <location>
        <begin position="1"/>
        <end position="10"/>
    </location>
</feature>
<feature type="compositionally biased region" description="Low complexity" evidence="1">
    <location>
        <begin position="229"/>
        <end position="238"/>
    </location>
</feature>
<feature type="compositionally biased region" description="Pro residues" evidence="1">
    <location>
        <begin position="152"/>
        <end position="164"/>
    </location>
</feature>
<keyword evidence="4" id="KW-1185">Reference proteome</keyword>
<name>A0ABP7BAU5_9ACTN</name>
<evidence type="ECO:0000313" key="3">
    <source>
        <dbReference type="EMBL" id="GAA3653701.1"/>
    </source>
</evidence>
<evidence type="ECO:0000256" key="1">
    <source>
        <dbReference type="SAM" id="MobiDB-lite"/>
    </source>
</evidence>
<sequence length="412" mass="43109">MAYPPQPPQPHQSAPRGGAQGAPQGYGSPQPYGPPPHHPAPNAYGPPQPSAQPPPDQGGQPGPQQPNYGWTPSPHPPQPGHGRQPDPQHQPGHGQATDPWQQGYGQTPGPHQQPGHGQTPGPQHQPGHGQAPGPHQQPGYGGGPYQQSPQGGPFPPAGYAPRPPAKSNTALIIGLAVGLAVLLLGGGGVGVYLYLSSAGGSTPIAQPADTRAPSSGRPSDDPTPDDPTPDTSASDDPTPAQPTSEPDSSSNQAQPGSPLTDEEFDDWDFALGGVKFQANKVAGWTYNSCTPVDGQGLLAKNDCQRAIQLAYSAYSGHLKAVQIMMSFPSDKAAKTTADRLAKLSSDAVRWRQDKAHTKYVYGKILSSASKKYVVVTIVTADKSADSMAPNFHAYLQTDHASYFLLRDQTITS</sequence>
<feature type="compositionally biased region" description="Low complexity" evidence="1">
    <location>
        <begin position="80"/>
        <end position="138"/>
    </location>
</feature>
<accession>A0ABP7BAU5</accession>
<keyword evidence="2" id="KW-0812">Transmembrane</keyword>
<dbReference type="EMBL" id="BAAAZP010000022">
    <property type="protein sequence ID" value="GAA3653701.1"/>
    <property type="molecule type" value="Genomic_DNA"/>
</dbReference>